<evidence type="ECO:0000313" key="1">
    <source>
        <dbReference type="EMBL" id="GHH15709.1"/>
    </source>
</evidence>
<name>A0ABQ3LR38_9PSEU</name>
<dbReference type="SUPFAM" id="SSF52540">
    <property type="entry name" value="P-loop containing nucleoside triphosphate hydrolases"/>
    <property type="match status" value="1"/>
</dbReference>
<dbReference type="PANTHER" id="PTHR37816:SF1">
    <property type="entry name" value="TOXIN"/>
    <property type="match status" value="1"/>
</dbReference>
<reference evidence="2" key="1">
    <citation type="journal article" date="2019" name="Int. J. Syst. Evol. Microbiol.">
        <title>The Global Catalogue of Microorganisms (GCM) 10K type strain sequencing project: providing services to taxonomists for standard genome sequencing and annotation.</title>
        <authorList>
            <consortium name="The Broad Institute Genomics Platform"/>
            <consortium name="The Broad Institute Genome Sequencing Center for Infectious Disease"/>
            <person name="Wu L."/>
            <person name="Ma J."/>
        </authorList>
    </citation>
    <scope>NUCLEOTIDE SEQUENCE [LARGE SCALE GENOMIC DNA]</scope>
    <source>
        <strain evidence="2">CGMCC 4.7683</strain>
    </source>
</reference>
<keyword evidence="2" id="KW-1185">Reference proteome</keyword>
<gene>
    <name evidence="1" type="ORF">GCM10017790_30520</name>
</gene>
<keyword evidence="1" id="KW-0808">Transferase</keyword>
<dbReference type="GO" id="GO:0016301">
    <property type="term" value="F:kinase activity"/>
    <property type="evidence" value="ECO:0007669"/>
    <property type="project" value="UniProtKB-KW"/>
</dbReference>
<protein>
    <submittedName>
        <fullName evidence="1">Adenylate kinase</fullName>
    </submittedName>
</protein>
<accession>A0ABQ3LR38</accession>
<sequence>MLPDMEIIGPDDALPGRRIRRAAVAGPAGSGKSTLARTLCERMGLPFVEFESFFHGPGWTVRETWQADVLEFLDGEEWAIEWQGEEVRERMTARLDVLVWLDHPRVMTMTRAVVRTLKRRVGRGSKIAGGNVEGPLHTFFTDRDHIIRLAWRYHPMIRARVHKVIEENRYPDLVIVRLRGQRQVDRWLDGALARNLR</sequence>
<dbReference type="PANTHER" id="PTHR37816">
    <property type="entry name" value="YALI0E33011P"/>
    <property type="match status" value="1"/>
</dbReference>
<proteinExistence type="predicted"/>
<keyword evidence="1" id="KW-0418">Kinase</keyword>
<dbReference type="Proteomes" id="UP000635387">
    <property type="component" value="Unassembled WGS sequence"/>
</dbReference>
<dbReference type="InterPro" id="IPR027417">
    <property type="entry name" value="P-loop_NTPase"/>
</dbReference>
<organism evidence="1 2">
    <name type="scientific">Amycolatopsis oliviviridis</name>
    <dbReference type="NCBI Taxonomy" id="1471590"/>
    <lineage>
        <taxon>Bacteria</taxon>
        <taxon>Bacillati</taxon>
        <taxon>Actinomycetota</taxon>
        <taxon>Actinomycetes</taxon>
        <taxon>Pseudonocardiales</taxon>
        <taxon>Pseudonocardiaceae</taxon>
        <taxon>Amycolatopsis</taxon>
    </lineage>
</organism>
<dbReference type="InterPro" id="IPR052922">
    <property type="entry name" value="Cytidylate_Kinase-2"/>
</dbReference>
<comment type="caution">
    <text evidence="1">The sequence shown here is derived from an EMBL/GenBank/DDBJ whole genome shotgun (WGS) entry which is preliminary data.</text>
</comment>
<dbReference type="EMBL" id="BNAY01000003">
    <property type="protein sequence ID" value="GHH15709.1"/>
    <property type="molecule type" value="Genomic_DNA"/>
</dbReference>
<evidence type="ECO:0000313" key="2">
    <source>
        <dbReference type="Proteomes" id="UP000635387"/>
    </source>
</evidence>
<dbReference type="Gene3D" id="3.40.50.300">
    <property type="entry name" value="P-loop containing nucleotide triphosphate hydrolases"/>
    <property type="match status" value="1"/>
</dbReference>